<dbReference type="InterPro" id="IPR018357">
    <property type="entry name" value="Hexapep_transf_CS"/>
</dbReference>
<dbReference type="GO" id="GO:0009245">
    <property type="term" value="P:lipid A biosynthetic process"/>
    <property type="evidence" value="ECO:0007669"/>
    <property type="project" value="UniProtKB-KW"/>
</dbReference>
<accession>A0A2W5EPJ1</accession>
<evidence type="ECO:0000256" key="1">
    <source>
        <dbReference type="ARBA" id="ARBA00022516"/>
    </source>
</evidence>
<dbReference type="InterPro" id="IPR001451">
    <property type="entry name" value="Hexapep"/>
</dbReference>
<gene>
    <name evidence="7" type="ORF">DI599_17285</name>
</gene>
<dbReference type="Gene3D" id="2.160.10.10">
    <property type="entry name" value="Hexapeptide repeat proteins"/>
    <property type="match status" value="1"/>
</dbReference>
<name>A0A2W5EPJ1_9PSED</name>
<dbReference type="AlphaFoldDB" id="A0A2W5EPJ1"/>
<dbReference type="Proteomes" id="UP000249198">
    <property type="component" value="Unassembled WGS sequence"/>
</dbReference>
<dbReference type="CDD" id="cd04647">
    <property type="entry name" value="LbH_MAT_like"/>
    <property type="match status" value="1"/>
</dbReference>
<keyword evidence="1" id="KW-0444">Lipid biosynthesis</keyword>
<dbReference type="InterPro" id="IPR051159">
    <property type="entry name" value="Hexapeptide_acetyltransf"/>
</dbReference>
<keyword evidence="4" id="KW-0677">Repeat</keyword>
<keyword evidence="3 7" id="KW-0808">Transferase</keyword>
<keyword evidence="6 7" id="KW-0012">Acyltransferase</keyword>
<dbReference type="GO" id="GO:0016020">
    <property type="term" value="C:membrane"/>
    <property type="evidence" value="ECO:0007669"/>
    <property type="project" value="GOC"/>
</dbReference>
<evidence type="ECO:0000313" key="7">
    <source>
        <dbReference type="EMBL" id="PZP21956.1"/>
    </source>
</evidence>
<dbReference type="GO" id="GO:0016746">
    <property type="term" value="F:acyltransferase activity"/>
    <property type="evidence" value="ECO:0007669"/>
    <property type="project" value="UniProtKB-KW"/>
</dbReference>
<dbReference type="PROSITE" id="PS00101">
    <property type="entry name" value="HEXAPEP_TRANSFERASES"/>
    <property type="match status" value="1"/>
</dbReference>
<dbReference type="Pfam" id="PF00132">
    <property type="entry name" value="Hexapep"/>
    <property type="match status" value="1"/>
</dbReference>
<reference evidence="7 8" key="1">
    <citation type="submission" date="2017-08" db="EMBL/GenBank/DDBJ databases">
        <title>Infants hospitalized years apart are colonized by the same room-sourced microbial strains.</title>
        <authorList>
            <person name="Brooks B."/>
            <person name="Olm M.R."/>
            <person name="Firek B.A."/>
            <person name="Baker R."/>
            <person name="Thomas B.C."/>
            <person name="Morowitz M.J."/>
            <person name="Banfield J.F."/>
        </authorList>
    </citation>
    <scope>NUCLEOTIDE SEQUENCE [LARGE SCALE GENOMIC DNA]</scope>
    <source>
        <strain evidence="7">S2_009_000_R2_77</strain>
    </source>
</reference>
<dbReference type="Pfam" id="PF14602">
    <property type="entry name" value="Hexapep_2"/>
    <property type="match status" value="1"/>
</dbReference>
<dbReference type="SUPFAM" id="SSF51161">
    <property type="entry name" value="Trimeric LpxA-like enzymes"/>
    <property type="match status" value="1"/>
</dbReference>
<evidence type="ECO:0000313" key="8">
    <source>
        <dbReference type="Proteomes" id="UP000249198"/>
    </source>
</evidence>
<keyword evidence="5" id="KW-0443">Lipid metabolism</keyword>
<evidence type="ECO:0000256" key="5">
    <source>
        <dbReference type="ARBA" id="ARBA00023098"/>
    </source>
</evidence>
<proteinExistence type="predicted"/>
<comment type="caution">
    <text evidence="7">The sequence shown here is derived from an EMBL/GenBank/DDBJ whole genome shotgun (WGS) entry which is preliminary data.</text>
</comment>
<dbReference type="InterPro" id="IPR011004">
    <property type="entry name" value="Trimer_LpxA-like_sf"/>
</dbReference>
<evidence type="ECO:0000256" key="6">
    <source>
        <dbReference type="ARBA" id="ARBA00023315"/>
    </source>
</evidence>
<protein>
    <submittedName>
        <fullName evidence="7">Acyltransferase</fullName>
    </submittedName>
</protein>
<keyword evidence="2" id="KW-0441">Lipid A biosynthesis</keyword>
<dbReference type="PANTHER" id="PTHR23416">
    <property type="entry name" value="SIALIC ACID SYNTHASE-RELATED"/>
    <property type="match status" value="1"/>
</dbReference>
<organism evidence="7 8">
    <name type="scientific">Pseudomonas kuykendallii</name>
    <dbReference type="NCBI Taxonomy" id="1007099"/>
    <lineage>
        <taxon>Bacteria</taxon>
        <taxon>Pseudomonadati</taxon>
        <taxon>Pseudomonadota</taxon>
        <taxon>Gammaproteobacteria</taxon>
        <taxon>Pseudomonadales</taxon>
        <taxon>Pseudomonadaceae</taxon>
        <taxon>Pseudomonas</taxon>
    </lineage>
</organism>
<sequence>MSLPRSSVRTLARLVAAFVPGRLPRLFDGFFAYTAWSIRARGFAVVGEGTYLRSTASIHNPQHIFLGQLVRAETGLIIEAFDEFGGARYMPRITIGDRVTFGYHCHVGCIDEVSIGNDVLIASRVFITDHAHGDTFSLDPAIPPAKRRLHSKGPVRIGSGVWIGEGVVILSGVTIGDHAIIGANSVVTRDVPECAVVAGAPAMLIKHMEKRSFGTL</sequence>
<evidence type="ECO:0000256" key="2">
    <source>
        <dbReference type="ARBA" id="ARBA00022556"/>
    </source>
</evidence>
<evidence type="ECO:0000256" key="3">
    <source>
        <dbReference type="ARBA" id="ARBA00022679"/>
    </source>
</evidence>
<dbReference type="EMBL" id="QFOH01000023">
    <property type="protein sequence ID" value="PZP21956.1"/>
    <property type="molecule type" value="Genomic_DNA"/>
</dbReference>
<evidence type="ECO:0000256" key="4">
    <source>
        <dbReference type="ARBA" id="ARBA00022737"/>
    </source>
</evidence>